<keyword evidence="2" id="KW-1185">Reference proteome</keyword>
<dbReference type="InterPro" id="IPR014980">
    <property type="entry name" value="DOPA_dioxygen"/>
</dbReference>
<gene>
    <name evidence="1" type="ORF">SAMN05428998_11838</name>
</gene>
<dbReference type="GO" id="GO:0051213">
    <property type="term" value="F:dioxygenase activity"/>
    <property type="evidence" value="ECO:0007669"/>
    <property type="project" value="UniProtKB-KW"/>
</dbReference>
<reference evidence="1 2" key="1">
    <citation type="submission" date="2017-04" db="EMBL/GenBank/DDBJ databases">
        <authorList>
            <person name="Afonso C.L."/>
            <person name="Miller P.J."/>
            <person name="Scott M.A."/>
            <person name="Spackman E."/>
            <person name="Goraichik I."/>
            <person name="Dimitrov K.M."/>
            <person name="Suarez D.L."/>
            <person name="Swayne D.E."/>
        </authorList>
    </citation>
    <scope>NUCLEOTIDE SEQUENCE [LARGE SCALE GENOMIC DNA]</scope>
    <source>
        <strain evidence="1 2">USBA 355</strain>
    </source>
</reference>
<accession>A0A1Y6C9C2</accession>
<keyword evidence="1" id="KW-0223">Dioxygenase</keyword>
<name>A0A1Y6C9C2_9PROT</name>
<dbReference type="PIRSF" id="PIRSF028139">
    <property type="entry name" value="DOPA-diox_rel_Mll2280"/>
    <property type="match status" value="1"/>
</dbReference>
<evidence type="ECO:0000313" key="1">
    <source>
        <dbReference type="EMBL" id="SMF51480.1"/>
    </source>
</evidence>
<evidence type="ECO:0000313" key="2">
    <source>
        <dbReference type="Proteomes" id="UP000192917"/>
    </source>
</evidence>
<dbReference type="InterPro" id="IPR023389">
    <property type="entry name" value="DOPA-like_sf"/>
</dbReference>
<dbReference type="AlphaFoldDB" id="A0A1Y6C9C2"/>
<dbReference type="STRING" id="560819.SAMN05428998_11838"/>
<protein>
    <submittedName>
        <fullName evidence="1">DOPA 4,5-dioxygenase</fullName>
    </submittedName>
</protein>
<dbReference type="Proteomes" id="UP000192917">
    <property type="component" value="Unassembled WGS sequence"/>
</dbReference>
<proteinExistence type="predicted"/>
<dbReference type="RefSeq" id="WP_085124408.1">
    <property type="nucleotide sequence ID" value="NZ_FWZX01000018.1"/>
</dbReference>
<sequence length="122" mass="13381">MKLDPEAIGEFHAHVYYDEASRPRAAALREAIVGRFGEAVRMGRWRDQPVGPHPQAMYQVVFPAALFGEIVPWLMASRDGLDVLVHPSSGLSDLLDHSAGAIWLGRSLSLDLSAFKREAAAD</sequence>
<dbReference type="PANTHER" id="PTHR36423">
    <property type="entry name" value="AFR070WP"/>
    <property type="match status" value="1"/>
</dbReference>
<keyword evidence="1" id="KW-0560">Oxidoreductase</keyword>
<dbReference type="SUPFAM" id="SSF143410">
    <property type="entry name" value="DOPA-like"/>
    <property type="match status" value="1"/>
</dbReference>
<dbReference type="Pfam" id="PF08883">
    <property type="entry name" value="DOPA_dioxygen"/>
    <property type="match status" value="1"/>
</dbReference>
<organism evidence="1 2">
    <name type="scientific">Tistlia consotensis USBA 355</name>
    <dbReference type="NCBI Taxonomy" id="560819"/>
    <lineage>
        <taxon>Bacteria</taxon>
        <taxon>Pseudomonadati</taxon>
        <taxon>Pseudomonadota</taxon>
        <taxon>Alphaproteobacteria</taxon>
        <taxon>Rhodospirillales</taxon>
        <taxon>Rhodovibrionaceae</taxon>
        <taxon>Tistlia</taxon>
    </lineage>
</organism>
<dbReference type="Gene3D" id="3.30.70.1240">
    <property type="entry name" value="DOPA-like domains"/>
    <property type="match status" value="1"/>
</dbReference>
<dbReference type="EMBL" id="FWZX01000018">
    <property type="protein sequence ID" value="SMF51480.1"/>
    <property type="molecule type" value="Genomic_DNA"/>
</dbReference>
<dbReference type="PANTHER" id="PTHR36423:SF2">
    <property type="entry name" value="AFR070WP"/>
    <property type="match status" value="1"/>
</dbReference>